<keyword evidence="6" id="KW-0378">Hydrolase</keyword>
<organism evidence="11 12">
    <name type="scientific">Porphyromonas gingivalis F0570</name>
    <dbReference type="NCBI Taxonomy" id="1227271"/>
    <lineage>
        <taxon>Bacteria</taxon>
        <taxon>Pseudomonadati</taxon>
        <taxon>Bacteroidota</taxon>
        <taxon>Bacteroidia</taxon>
        <taxon>Bacteroidales</taxon>
        <taxon>Porphyromonadaceae</taxon>
        <taxon>Porphyromonas</taxon>
    </lineage>
</organism>
<dbReference type="PANTHER" id="PTHR15822">
    <property type="entry name" value="TRAF AND TNF RECEPTOR-ASSOCIATED PROTEIN"/>
    <property type="match status" value="1"/>
</dbReference>
<evidence type="ECO:0000256" key="4">
    <source>
        <dbReference type="ARBA" id="ARBA00022723"/>
    </source>
</evidence>
<feature type="transmembrane region" description="Helical" evidence="9">
    <location>
        <begin position="52"/>
        <end position="75"/>
    </location>
</feature>
<feature type="domain" description="Endonuclease/exonuclease/phosphatase" evidence="10">
    <location>
        <begin position="122"/>
        <end position="371"/>
    </location>
</feature>
<dbReference type="CDD" id="cd09084">
    <property type="entry name" value="EEP-2"/>
    <property type="match status" value="1"/>
</dbReference>
<keyword evidence="4" id="KW-0479">Metal-binding</keyword>
<evidence type="ECO:0000256" key="1">
    <source>
        <dbReference type="ARBA" id="ARBA00001936"/>
    </source>
</evidence>
<dbReference type="InterPro" id="IPR051547">
    <property type="entry name" value="TDP2-like"/>
</dbReference>
<feature type="transmembrane region" description="Helical" evidence="9">
    <location>
        <begin position="21"/>
        <end position="46"/>
    </location>
</feature>
<keyword evidence="9" id="KW-0472">Membrane</keyword>
<evidence type="ECO:0000256" key="3">
    <source>
        <dbReference type="ARBA" id="ARBA00022722"/>
    </source>
</evidence>
<evidence type="ECO:0000256" key="2">
    <source>
        <dbReference type="ARBA" id="ARBA00001946"/>
    </source>
</evidence>
<evidence type="ECO:0000313" key="11">
    <source>
        <dbReference type="EMBL" id="ERJ66715.1"/>
    </source>
</evidence>
<dbReference type="RefSeq" id="WP_005873386.1">
    <property type="nucleotide sequence ID" value="NZ_KI259163.1"/>
</dbReference>
<reference evidence="11 12" key="1">
    <citation type="submission" date="2013-06" db="EMBL/GenBank/DDBJ databases">
        <authorList>
            <person name="Weinstock G."/>
            <person name="Sodergren E."/>
            <person name="Lobos E.A."/>
            <person name="Fulton L."/>
            <person name="Fulton R."/>
            <person name="Courtney L."/>
            <person name="Fronick C."/>
            <person name="O'Laughlin M."/>
            <person name="Godfrey J."/>
            <person name="Wilson R.M."/>
            <person name="Miner T."/>
            <person name="Farmer C."/>
            <person name="Delehaunty K."/>
            <person name="Cordes M."/>
            <person name="Minx P."/>
            <person name="Tomlinson C."/>
            <person name="Chen J."/>
            <person name="Wollam A."/>
            <person name="Pepin K.H."/>
            <person name="Bhonagiri V."/>
            <person name="Zhang X."/>
            <person name="Warren W."/>
            <person name="Mitreva M."/>
            <person name="Mardis E.R."/>
            <person name="Wilson R.K."/>
        </authorList>
    </citation>
    <scope>NUCLEOTIDE SEQUENCE [LARGE SCALE GENOMIC DNA]</scope>
    <source>
        <strain evidence="11 12">F0570</strain>
    </source>
</reference>
<feature type="transmembrane region" description="Helical" evidence="9">
    <location>
        <begin position="82"/>
        <end position="99"/>
    </location>
</feature>
<dbReference type="EMBL" id="AWUW01000072">
    <property type="protein sequence ID" value="ERJ66715.1"/>
    <property type="molecule type" value="Genomic_DNA"/>
</dbReference>
<dbReference type="Pfam" id="PF03372">
    <property type="entry name" value="Exo_endo_phos"/>
    <property type="match status" value="1"/>
</dbReference>
<gene>
    <name evidence="11" type="ORF">HMPREF1555_01008</name>
</gene>
<dbReference type="AlphaFoldDB" id="A0A0E2M5X0"/>
<keyword evidence="9" id="KW-0812">Transmembrane</keyword>
<keyword evidence="5" id="KW-0227">DNA damage</keyword>
<dbReference type="Proteomes" id="UP000016630">
    <property type="component" value="Unassembled WGS sequence"/>
</dbReference>
<dbReference type="PATRIC" id="fig|1227271.3.peg.878"/>
<dbReference type="SUPFAM" id="SSF56219">
    <property type="entry name" value="DNase I-like"/>
    <property type="match status" value="1"/>
</dbReference>
<dbReference type="HOGENOM" id="CLU_060500_0_1_10"/>
<keyword evidence="7" id="KW-0460">Magnesium</keyword>
<accession>A0A0E2M5X0</accession>
<sequence length="381" mass="42867">MSRLQEMSEKKKKKARGRIGTLLHSVSVIINLGITSCYLLAALSPFISPATITISAFFGLAFPFFLAAQVGMVIYWVLRGKIVWFIGNALLLLFTWGTIDTYIPLHRKIKESSIPQSRIKVMTYNVKGFDFRAHNSENPNPILKYIKGSGADIVCLQEAVLSRKSNSRYVGLRTFKKYLPEYRYMELSHAREDRKGSGLMLLSKYPILDVHRIPYESAFNGSTAYTVDIQGRKVLVVNNHLESFRLTMADGTEYLKMVREGEAAALSRMMTAKMGPAYALRAVQADSVSHYIRCSESEHVIVCGDFNDTPISYARHKIASGLKDAYSDTGRGPGFTFNQGAFKVRIDHILYSSGFLAYNCTVDKSVHASDHFPVWCYLVFK</sequence>
<keyword evidence="11" id="KW-0269">Exonuclease</keyword>
<name>A0A0E2M5X0_PORGN</name>
<dbReference type="PANTHER" id="PTHR15822:SF4">
    <property type="entry name" value="TYROSYL-DNA PHOSPHODIESTERASE 2"/>
    <property type="match status" value="1"/>
</dbReference>
<evidence type="ECO:0000256" key="9">
    <source>
        <dbReference type="SAM" id="Phobius"/>
    </source>
</evidence>
<keyword evidence="11" id="KW-0255">Endonuclease</keyword>
<dbReference type="Gene3D" id="3.60.10.10">
    <property type="entry name" value="Endonuclease/exonuclease/phosphatase"/>
    <property type="match status" value="1"/>
</dbReference>
<protein>
    <submittedName>
        <fullName evidence="11">Endonuclease/exonuclease/phosphatase family protein</fullName>
    </submittedName>
</protein>
<dbReference type="InterPro" id="IPR036691">
    <property type="entry name" value="Endo/exonu/phosph_ase_sf"/>
</dbReference>
<evidence type="ECO:0000256" key="6">
    <source>
        <dbReference type="ARBA" id="ARBA00022801"/>
    </source>
</evidence>
<evidence type="ECO:0000256" key="7">
    <source>
        <dbReference type="ARBA" id="ARBA00022842"/>
    </source>
</evidence>
<keyword evidence="8" id="KW-0234">DNA repair</keyword>
<dbReference type="GO" id="GO:0004527">
    <property type="term" value="F:exonuclease activity"/>
    <property type="evidence" value="ECO:0007669"/>
    <property type="project" value="UniProtKB-KW"/>
</dbReference>
<dbReference type="InterPro" id="IPR005135">
    <property type="entry name" value="Endo/exonuclease/phosphatase"/>
</dbReference>
<evidence type="ECO:0000256" key="5">
    <source>
        <dbReference type="ARBA" id="ARBA00022763"/>
    </source>
</evidence>
<comment type="caution">
    <text evidence="11">The sequence shown here is derived from an EMBL/GenBank/DDBJ whole genome shotgun (WGS) entry which is preliminary data.</text>
</comment>
<dbReference type="GO" id="GO:0004519">
    <property type="term" value="F:endonuclease activity"/>
    <property type="evidence" value="ECO:0007669"/>
    <property type="project" value="UniProtKB-KW"/>
</dbReference>
<evidence type="ECO:0000313" key="12">
    <source>
        <dbReference type="Proteomes" id="UP000016630"/>
    </source>
</evidence>
<dbReference type="GO" id="GO:0006281">
    <property type="term" value="P:DNA repair"/>
    <property type="evidence" value="ECO:0007669"/>
    <property type="project" value="UniProtKB-KW"/>
</dbReference>
<evidence type="ECO:0000256" key="8">
    <source>
        <dbReference type="ARBA" id="ARBA00023204"/>
    </source>
</evidence>
<dbReference type="GO" id="GO:0046872">
    <property type="term" value="F:metal ion binding"/>
    <property type="evidence" value="ECO:0007669"/>
    <property type="project" value="UniProtKB-KW"/>
</dbReference>
<comment type="cofactor">
    <cofactor evidence="1">
        <name>Mn(2+)</name>
        <dbReference type="ChEBI" id="CHEBI:29035"/>
    </cofactor>
</comment>
<keyword evidence="9" id="KW-1133">Transmembrane helix</keyword>
<evidence type="ECO:0000259" key="10">
    <source>
        <dbReference type="Pfam" id="PF03372"/>
    </source>
</evidence>
<keyword evidence="3" id="KW-0540">Nuclease</keyword>
<proteinExistence type="predicted"/>
<comment type="cofactor">
    <cofactor evidence="2">
        <name>Mg(2+)</name>
        <dbReference type="ChEBI" id="CHEBI:18420"/>
    </cofactor>
</comment>